<dbReference type="EMBL" id="JAVHJO010000001">
    <property type="protein sequence ID" value="KAK6543301.1"/>
    <property type="molecule type" value="Genomic_DNA"/>
</dbReference>
<evidence type="ECO:0000256" key="2">
    <source>
        <dbReference type="ARBA" id="ARBA00010058"/>
    </source>
</evidence>
<proteinExistence type="inferred from homology"/>
<dbReference type="InterPro" id="IPR027310">
    <property type="entry name" value="Profilin_CS"/>
</dbReference>
<keyword evidence="4 6" id="KW-0009">Actin-binding</keyword>
<reference evidence="7 8" key="1">
    <citation type="submission" date="2019-10" db="EMBL/GenBank/DDBJ databases">
        <authorList>
            <person name="Palmer J.M."/>
        </authorList>
    </citation>
    <scope>NUCLEOTIDE SEQUENCE [LARGE SCALE GENOMIC DNA]</scope>
    <source>
        <strain evidence="7 8">TWF694</strain>
    </source>
</reference>
<evidence type="ECO:0000256" key="6">
    <source>
        <dbReference type="RuleBase" id="RU003909"/>
    </source>
</evidence>
<keyword evidence="8" id="KW-1185">Reference proteome</keyword>
<dbReference type="GO" id="GO:0005856">
    <property type="term" value="C:cytoskeleton"/>
    <property type="evidence" value="ECO:0007669"/>
    <property type="project" value="UniProtKB-SubCell"/>
</dbReference>
<gene>
    <name evidence="7" type="primary">PFY1</name>
    <name evidence="7" type="ORF">TWF694_000057</name>
</gene>
<protein>
    <recommendedName>
        <fullName evidence="6">Profilin</fullName>
    </recommendedName>
</protein>
<dbReference type="PRINTS" id="PR01640">
    <property type="entry name" value="PROFILINPLNT"/>
</dbReference>
<evidence type="ECO:0000256" key="3">
    <source>
        <dbReference type="ARBA" id="ARBA00022490"/>
    </source>
</evidence>
<evidence type="ECO:0000256" key="5">
    <source>
        <dbReference type="ARBA" id="ARBA00023212"/>
    </source>
</evidence>
<keyword evidence="3" id="KW-0963">Cytoplasm</keyword>
<evidence type="ECO:0000256" key="1">
    <source>
        <dbReference type="ARBA" id="ARBA00004245"/>
    </source>
</evidence>
<comment type="caution">
    <text evidence="7">The sequence shown here is derived from an EMBL/GenBank/DDBJ whole genome shotgun (WGS) entry which is preliminary data.</text>
</comment>
<accession>A0AAV9XMV7</accession>
<dbReference type="GO" id="GO:0003785">
    <property type="term" value="F:actin monomer binding"/>
    <property type="evidence" value="ECO:0007669"/>
    <property type="project" value="TreeGrafter"/>
</dbReference>
<dbReference type="Gene3D" id="3.30.450.30">
    <property type="entry name" value="Dynein light chain 2a, cytoplasmic"/>
    <property type="match status" value="1"/>
</dbReference>
<dbReference type="SUPFAM" id="SSF55770">
    <property type="entry name" value="Profilin (actin-binding protein)"/>
    <property type="match status" value="1"/>
</dbReference>
<dbReference type="Proteomes" id="UP001365542">
    <property type="component" value="Unassembled WGS sequence"/>
</dbReference>
<dbReference type="InterPro" id="IPR005455">
    <property type="entry name" value="PFN_euk"/>
</dbReference>
<sequence>MSWQAYVEGPSSLVGQGKLKAAAIIDVAGDSNWACTTGFNLQPDEAKNLANYISSGKDDLYGTGFYAGTKKFKCILMEPGVIIGKEGKEGIIIMKAEKCIFIGYHPAEVDTRDGRSAVQGVVDYLRGLGY</sequence>
<comment type="similarity">
    <text evidence="2 6">Belongs to the profilin family.</text>
</comment>
<dbReference type="PANTHER" id="PTHR11604">
    <property type="entry name" value="PROFILIN"/>
    <property type="match status" value="1"/>
</dbReference>
<dbReference type="PANTHER" id="PTHR11604:SF0">
    <property type="entry name" value="PROFILIN"/>
    <property type="match status" value="1"/>
</dbReference>
<keyword evidence="5" id="KW-0206">Cytoskeleton</keyword>
<evidence type="ECO:0000313" key="8">
    <source>
        <dbReference type="Proteomes" id="UP001365542"/>
    </source>
</evidence>
<dbReference type="CDD" id="cd00148">
    <property type="entry name" value="PROF"/>
    <property type="match status" value="1"/>
</dbReference>
<dbReference type="PROSITE" id="PS00414">
    <property type="entry name" value="PROFILIN"/>
    <property type="match status" value="1"/>
</dbReference>
<evidence type="ECO:0000256" key="4">
    <source>
        <dbReference type="ARBA" id="ARBA00023203"/>
    </source>
</evidence>
<dbReference type="SMART" id="SM00392">
    <property type="entry name" value="PROF"/>
    <property type="match status" value="1"/>
</dbReference>
<comment type="subcellular location">
    <subcellularLocation>
        <location evidence="1">Cytoplasm</location>
        <location evidence="1">Cytoskeleton</location>
    </subcellularLocation>
</comment>
<dbReference type="AlphaFoldDB" id="A0AAV9XMV7"/>
<dbReference type="Pfam" id="PF00235">
    <property type="entry name" value="Profilin"/>
    <property type="match status" value="1"/>
</dbReference>
<evidence type="ECO:0000313" key="7">
    <source>
        <dbReference type="EMBL" id="KAK6543301.1"/>
    </source>
</evidence>
<organism evidence="7 8">
    <name type="scientific">Orbilia ellipsospora</name>
    <dbReference type="NCBI Taxonomy" id="2528407"/>
    <lineage>
        <taxon>Eukaryota</taxon>
        <taxon>Fungi</taxon>
        <taxon>Dikarya</taxon>
        <taxon>Ascomycota</taxon>
        <taxon>Pezizomycotina</taxon>
        <taxon>Orbiliomycetes</taxon>
        <taxon>Orbiliales</taxon>
        <taxon>Orbiliaceae</taxon>
        <taxon>Orbilia</taxon>
    </lineage>
</organism>
<dbReference type="GO" id="GO:0005938">
    <property type="term" value="C:cell cortex"/>
    <property type="evidence" value="ECO:0007669"/>
    <property type="project" value="TreeGrafter"/>
</dbReference>
<dbReference type="InterPro" id="IPR048278">
    <property type="entry name" value="PFN"/>
</dbReference>
<name>A0AAV9XMV7_9PEZI</name>
<dbReference type="InterPro" id="IPR036140">
    <property type="entry name" value="PFN_sf"/>
</dbReference>